<dbReference type="InParanoid" id="A2DAT9"/>
<dbReference type="PANTHER" id="PTHR24346">
    <property type="entry name" value="MAP/MICROTUBULE AFFINITY-REGULATING KINASE"/>
    <property type="match status" value="1"/>
</dbReference>
<dbReference type="InterPro" id="IPR000719">
    <property type="entry name" value="Prot_kinase_dom"/>
</dbReference>
<keyword evidence="1" id="KW-0723">Serine/threonine-protein kinase</keyword>
<dbReference type="GO" id="GO:0005524">
    <property type="term" value="F:ATP binding"/>
    <property type="evidence" value="ECO:0007669"/>
    <property type="project" value="UniProtKB-KW"/>
</dbReference>
<name>A2DAT9_TRIV3</name>
<dbReference type="EMBL" id="DS113183">
    <property type="protein sequence ID" value="EAY22592.1"/>
    <property type="molecule type" value="Genomic_DNA"/>
</dbReference>
<keyword evidence="4 7" id="KW-0418">Kinase</keyword>
<dbReference type="VEuPathDB" id="TrichDB:TVAG_036170"/>
<dbReference type="SUPFAM" id="SSF56112">
    <property type="entry name" value="Protein kinase-like (PK-like)"/>
    <property type="match status" value="1"/>
</dbReference>
<dbReference type="Pfam" id="PF00069">
    <property type="entry name" value="Pkinase"/>
    <property type="match status" value="1"/>
</dbReference>
<accession>A2DAT9</accession>
<keyword evidence="8" id="KW-1185">Reference proteome</keyword>
<dbReference type="KEGG" id="tva:5468148"/>
<evidence type="ECO:0000313" key="8">
    <source>
        <dbReference type="Proteomes" id="UP000001542"/>
    </source>
</evidence>
<sequence>MFQQTKTIGEYTLTTPTNKDYYIEYEAKKVNGQSYTAMEVIISRLCNFDYPQFLKIRNMIEILGSLSHPCIHSLANYKLDGEIAYLFFEKSQGNAFTLIQEKGQLPEPEAGLKFLSVIDAVKYLHENNIIHNDIRPENVIYIDRGFKLSNFMHAQYVDFDTVTKSYGTLNYQAPEFYIDRQTQYPKAADIWAMGLTLLFILTGKDPFIIPDDLSLKEKKDFLTQQIVESKIKIPEYLHPAAKNLISRMLESNPTKRITVNELDKDPWITSLRLEERRRLKAVSESHNSDLSRPKSDTFGYVTSKQLAPFKAKMLEFFISLGFKIKEISNTDYNIVHPFHRTVLTLKLIVDGNQINVQLNKLFCESENMWDKVTDLFPERVINAQD</sequence>
<evidence type="ECO:0000256" key="4">
    <source>
        <dbReference type="ARBA" id="ARBA00022777"/>
    </source>
</evidence>
<dbReference type="AlphaFoldDB" id="A2DAT9"/>
<gene>
    <name evidence="7" type="ORF">TVAG_036170</name>
</gene>
<dbReference type="GO" id="GO:0005737">
    <property type="term" value="C:cytoplasm"/>
    <property type="evidence" value="ECO:0000318"/>
    <property type="project" value="GO_Central"/>
</dbReference>
<dbReference type="eggNOG" id="KOG0032">
    <property type="taxonomic scope" value="Eukaryota"/>
</dbReference>
<keyword evidence="3" id="KW-0547">Nucleotide-binding</keyword>
<evidence type="ECO:0000259" key="6">
    <source>
        <dbReference type="PROSITE" id="PS50011"/>
    </source>
</evidence>
<evidence type="ECO:0000256" key="5">
    <source>
        <dbReference type="ARBA" id="ARBA00022840"/>
    </source>
</evidence>
<dbReference type="OrthoDB" id="1668230at2759"/>
<reference evidence="7" key="1">
    <citation type="submission" date="2006-10" db="EMBL/GenBank/DDBJ databases">
        <authorList>
            <person name="Amadeo P."/>
            <person name="Zhao Q."/>
            <person name="Wortman J."/>
            <person name="Fraser-Liggett C."/>
            <person name="Carlton J."/>
        </authorList>
    </citation>
    <scope>NUCLEOTIDE SEQUENCE</scope>
    <source>
        <strain evidence="7">G3</strain>
    </source>
</reference>
<dbReference type="InterPro" id="IPR011009">
    <property type="entry name" value="Kinase-like_dom_sf"/>
</dbReference>
<dbReference type="PANTHER" id="PTHR24346:SF82">
    <property type="entry name" value="KP78A-RELATED"/>
    <property type="match status" value="1"/>
</dbReference>
<feature type="domain" description="Protein kinase" evidence="6">
    <location>
        <begin position="2"/>
        <end position="268"/>
    </location>
</feature>
<dbReference type="STRING" id="5722.A2DAT9"/>
<keyword evidence="2" id="KW-0808">Transferase</keyword>
<dbReference type="GO" id="GO:0004674">
    <property type="term" value="F:protein serine/threonine kinase activity"/>
    <property type="evidence" value="ECO:0000318"/>
    <property type="project" value="GO_Central"/>
</dbReference>
<dbReference type="GO" id="GO:0035556">
    <property type="term" value="P:intracellular signal transduction"/>
    <property type="evidence" value="ECO:0000318"/>
    <property type="project" value="GO_Central"/>
</dbReference>
<dbReference type="PROSITE" id="PS50011">
    <property type="entry name" value="PROTEIN_KINASE_DOM"/>
    <property type="match status" value="1"/>
</dbReference>
<dbReference type="VEuPathDB" id="TrichDB:TVAGG3_0812690"/>
<keyword evidence="5" id="KW-0067">ATP-binding</keyword>
<dbReference type="Gene3D" id="1.10.510.10">
    <property type="entry name" value="Transferase(Phosphotransferase) domain 1"/>
    <property type="match status" value="1"/>
</dbReference>
<proteinExistence type="predicted"/>
<reference evidence="7" key="2">
    <citation type="journal article" date="2007" name="Science">
        <title>Draft genome sequence of the sexually transmitted pathogen Trichomonas vaginalis.</title>
        <authorList>
            <person name="Carlton J.M."/>
            <person name="Hirt R.P."/>
            <person name="Silva J.C."/>
            <person name="Delcher A.L."/>
            <person name="Schatz M."/>
            <person name="Zhao Q."/>
            <person name="Wortman J.R."/>
            <person name="Bidwell S.L."/>
            <person name="Alsmark U.C.M."/>
            <person name="Besteiro S."/>
            <person name="Sicheritz-Ponten T."/>
            <person name="Noel C.J."/>
            <person name="Dacks J.B."/>
            <person name="Foster P.G."/>
            <person name="Simillion C."/>
            <person name="Van de Peer Y."/>
            <person name="Miranda-Saavedra D."/>
            <person name="Barton G.J."/>
            <person name="Westrop G.D."/>
            <person name="Mueller S."/>
            <person name="Dessi D."/>
            <person name="Fiori P.L."/>
            <person name="Ren Q."/>
            <person name="Paulsen I."/>
            <person name="Zhang H."/>
            <person name="Bastida-Corcuera F.D."/>
            <person name="Simoes-Barbosa A."/>
            <person name="Brown M.T."/>
            <person name="Hayes R.D."/>
            <person name="Mukherjee M."/>
            <person name="Okumura C.Y."/>
            <person name="Schneider R."/>
            <person name="Smith A.J."/>
            <person name="Vanacova S."/>
            <person name="Villalvazo M."/>
            <person name="Haas B.J."/>
            <person name="Pertea M."/>
            <person name="Feldblyum T.V."/>
            <person name="Utterback T.R."/>
            <person name="Shu C.L."/>
            <person name="Osoegawa K."/>
            <person name="de Jong P.J."/>
            <person name="Hrdy I."/>
            <person name="Horvathova L."/>
            <person name="Zubacova Z."/>
            <person name="Dolezal P."/>
            <person name="Malik S.B."/>
            <person name="Logsdon J.M. Jr."/>
            <person name="Henze K."/>
            <person name="Gupta A."/>
            <person name="Wang C.C."/>
            <person name="Dunne R.L."/>
            <person name="Upcroft J.A."/>
            <person name="Upcroft P."/>
            <person name="White O."/>
            <person name="Salzberg S.L."/>
            <person name="Tang P."/>
            <person name="Chiu C.-H."/>
            <person name="Lee Y.-S."/>
            <person name="Embley T.M."/>
            <person name="Coombs G.H."/>
            <person name="Mottram J.C."/>
            <person name="Tachezy J."/>
            <person name="Fraser-Liggett C.M."/>
            <person name="Johnson P.J."/>
        </authorList>
    </citation>
    <scope>NUCLEOTIDE SEQUENCE [LARGE SCALE GENOMIC DNA]</scope>
    <source>
        <strain evidence="7">G3</strain>
    </source>
</reference>
<organism evidence="7 8">
    <name type="scientific">Trichomonas vaginalis (strain ATCC PRA-98 / G3)</name>
    <dbReference type="NCBI Taxonomy" id="412133"/>
    <lineage>
        <taxon>Eukaryota</taxon>
        <taxon>Metamonada</taxon>
        <taxon>Parabasalia</taxon>
        <taxon>Trichomonadida</taxon>
        <taxon>Trichomonadidae</taxon>
        <taxon>Trichomonas</taxon>
    </lineage>
</organism>
<dbReference type="RefSeq" id="XP_001583578.1">
    <property type="nucleotide sequence ID" value="XM_001583528.1"/>
</dbReference>
<dbReference type="SMR" id="A2DAT9"/>
<evidence type="ECO:0000313" key="7">
    <source>
        <dbReference type="EMBL" id="EAY22592.1"/>
    </source>
</evidence>
<evidence type="ECO:0000256" key="2">
    <source>
        <dbReference type="ARBA" id="ARBA00022679"/>
    </source>
</evidence>
<dbReference type="SMART" id="SM00220">
    <property type="entry name" value="S_TKc"/>
    <property type="match status" value="1"/>
</dbReference>
<dbReference type="Proteomes" id="UP000001542">
    <property type="component" value="Unassembled WGS sequence"/>
</dbReference>
<protein>
    <submittedName>
        <fullName evidence="7">CAMK family protein kinase</fullName>
    </submittedName>
</protein>
<evidence type="ECO:0000256" key="1">
    <source>
        <dbReference type="ARBA" id="ARBA00022527"/>
    </source>
</evidence>
<evidence type="ECO:0000256" key="3">
    <source>
        <dbReference type="ARBA" id="ARBA00022741"/>
    </source>
</evidence>